<evidence type="ECO:0000313" key="4">
    <source>
        <dbReference type="EMBL" id="OXV09778.1"/>
    </source>
</evidence>
<dbReference type="PANTHER" id="PTHR31138">
    <property type="entry name" value="CHROMOSOME 19, WHOLE GENOME SHOTGUN SEQUENCE"/>
    <property type="match status" value="1"/>
</dbReference>
<evidence type="ECO:0000259" key="2">
    <source>
        <dbReference type="Pfam" id="PF14613"/>
    </source>
</evidence>
<sequence>MAPSKAVNRPVDPKQKEKDINTKLQLYGIYHAFKNGKLPSNKQCDVALNSSISSKYLTSPSKELSEEGRTLVQDLRDVIERAKLLFLTKNEGNLLQEFIWDARHIGAGDVQRPGGPVNKDTAAQDAAQAVEGLKTLGTLLITNGEFRKLLVSDATILLRDIAGDATQKASGKLKPSENELSQIDQPAEENVWHEKPNISKEDIKAKFRVQAEKHKPADSNDVEDTANAATRAAIGDRDTAPISEVDFRAGGTAAAARLKDSVSQNVPEDTKTRTSEWAQWTKGFLSSKMPPERREQAIWRLKKMVVEIQGHSDYQQAVETLLALAERYGGHAKGVSQQSAQTMKGVRADDSLRAAEANLMILIERFANSTSTDDFFDSLDNIYRDADRDPTLRAWFKHMDAFIRKCLREQGFIMQEEANHEWNDLYDQGHFLLRERYRGHTDHIIGEIKFLATQFDEDAHNKAFANSIEKLFKDLGQDEQGEAKFKKHLVKDVTSIILPTIFENVRYIPIPRIEVSDAMMDVVVENLVIESDNLMPNVVELSTDNYWRWGRRNISYKSDHKVMISASGIQADMRDISYYVRKKQGFFSLTDMGIMDIFLGGEGFSFKIYASTPHTTEHQGFLKVDKVSVNVRNLDIKLKESNHKLIFNLFKPMLFSVLRPAVEKVLEKQVRESFDRTDAFIYQVHTEAERAGKVTREDPENAPSIYSRYVDAFRKTLADKRQRTEAIKHRDTKMQVTMTTQTSLLKDIKLPGGITNKATQYKELAAKGERWESAVFDIGDAAPSRDLPKPAKISRKPHNTAVNTLRDRGDQSATNGYAMMSGTQRNVGLGRDGDFTKQVDQAFSPNGSTDLAAAPTPVNTRKA</sequence>
<feature type="compositionally biased region" description="Polar residues" evidence="1">
    <location>
        <begin position="811"/>
        <end position="826"/>
    </location>
</feature>
<evidence type="ECO:0000259" key="3">
    <source>
        <dbReference type="Pfam" id="PF19343"/>
    </source>
</evidence>
<keyword evidence="5" id="KW-1185">Reference proteome</keyword>
<feature type="compositionally biased region" description="Polar residues" evidence="1">
    <location>
        <begin position="838"/>
        <end position="849"/>
    </location>
</feature>
<dbReference type="Pfam" id="PF19343">
    <property type="entry name" value="HAM1_N"/>
    <property type="match status" value="1"/>
</dbReference>
<dbReference type="Proteomes" id="UP000243515">
    <property type="component" value="Unassembled WGS sequence"/>
</dbReference>
<accession>A0A232M0F4</accession>
<feature type="region of interest" description="Disordered" evidence="1">
    <location>
        <begin position="213"/>
        <end position="237"/>
    </location>
</feature>
<dbReference type="OrthoDB" id="19394at2759"/>
<evidence type="ECO:0000313" key="5">
    <source>
        <dbReference type="Proteomes" id="UP000243515"/>
    </source>
</evidence>
<dbReference type="EMBL" id="NPHW01003332">
    <property type="protein sequence ID" value="OXV09778.1"/>
    <property type="molecule type" value="Genomic_DNA"/>
</dbReference>
<dbReference type="AlphaFoldDB" id="A0A232M0F4"/>
<dbReference type="Pfam" id="PF14613">
    <property type="entry name" value="HAM1_C"/>
    <property type="match status" value="1"/>
</dbReference>
<feature type="region of interest" description="Disordered" evidence="1">
    <location>
        <begin position="806"/>
        <end position="863"/>
    </location>
</feature>
<feature type="domain" description="HAM1-like C-terminal" evidence="2">
    <location>
        <begin position="629"/>
        <end position="788"/>
    </location>
</feature>
<name>A0A232M0F4_9EURO</name>
<comment type="caution">
    <text evidence="4">The sequence shown here is derived from an EMBL/GenBank/DDBJ whole genome shotgun (WGS) entry which is preliminary data.</text>
</comment>
<evidence type="ECO:0000256" key="1">
    <source>
        <dbReference type="SAM" id="MobiDB-lite"/>
    </source>
</evidence>
<protein>
    <submittedName>
        <fullName evidence="4">Uncharacterized protein</fullName>
    </submittedName>
</protein>
<proteinExistence type="predicted"/>
<reference evidence="4 5" key="1">
    <citation type="journal article" date="2015" name="Environ. Microbiol.">
        <title>Metagenome sequence of Elaphomyces granulatus from sporocarp tissue reveals Ascomycota ectomycorrhizal fingerprints of genome expansion and a Proteobacteria-rich microbiome.</title>
        <authorList>
            <person name="Quandt C.A."/>
            <person name="Kohler A."/>
            <person name="Hesse C.N."/>
            <person name="Sharpton T.J."/>
            <person name="Martin F."/>
            <person name="Spatafora J.W."/>
        </authorList>
    </citation>
    <scope>NUCLEOTIDE SEQUENCE [LARGE SCALE GENOMIC DNA]</scope>
    <source>
        <strain evidence="4 5">OSC145934</strain>
    </source>
</reference>
<dbReference type="PANTHER" id="PTHR31138:SF1">
    <property type="entry name" value="PDZ DOMAIN-CONTAINING PROTEIN"/>
    <property type="match status" value="1"/>
</dbReference>
<gene>
    <name evidence="4" type="ORF">Egran_02458</name>
</gene>
<organism evidence="4 5">
    <name type="scientific">Elaphomyces granulatus</name>
    <dbReference type="NCBI Taxonomy" id="519963"/>
    <lineage>
        <taxon>Eukaryota</taxon>
        <taxon>Fungi</taxon>
        <taxon>Dikarya</taxon>
        <taxon>Ascomycota</taxon>
        <taxon>Pezizomycotina</taxon>
        <taxon>Eurotiomycetes</taxon>
        <taxon>Eurotiomycetidae</taxon>
        <taxon>Eurotiales</taxon>
        <taxon>Elaphomycetaceae</taxon>
        <taxon>Elaphomyces</taxon>
    </lineage>
</organism>
<dbReference type="InterPro" id="IPR027842">
    <property type="entry name" value="HAM1-like_C"/>
</dbReference>
<dbReference type="InterPro" id="IPR045967">
    <property type="entry name" value="HAM1-like_N"/>
</dbReference>
<dbReference type="Gene3D" id="3.15.10.10">
    <property type="entry name" value="Bactericidal permeability-increasing protein, domain 1"/>
    <property type="match status" value="1"/>
</dbReference>
<feature type="domain" description="HAM1-like N-terminal" evidence="3">
    <location>
        <begin position="4"/>
        <end position="615"/>
    </location>
</feature>